<dbReference type="GO" id="GO:0016209">
    <property type="term" value="F:antioxidant activity"/>
    <property type="evidence" value="ECO:0007669"/>
    <property type="project" value="InterPro"/>
</dbReference>
<dbReference type="InterPro" id="IPR036249">
    <property type="entry name" value="Thioredoxin-like_sf"/>
</dbReference>
<name>A0A428KEB0_9BACT</name>
<dbReference type="Pfam" id="PF14289">
    <property type="entry name" value="DUF4369"/>
    <property type="match status" value="1"/>
</dbReference>
<reference evidence="6 7" key="1">
    <citation type="submission" date="2018-12" db="EMBL/GenBank/DDBJ databases">
        <authorList>
            <person name="Feng G."/>
            <person name="Zhu H."/>
        </authorList>
    </citation>
    <scope>NUCLEOTIDE SEQUENCE [LARGE SCALE GENOMIC DNA]</scope>
    <source>
        <strain evidence="6 7">LMG 26000</strain>
    </source>
</reference>
<gene>
    <name evidence="6" type="ORF">EI293_09810</name>
</gene>
<dbReference type="Proteomes" id="UP000270291">
    <property type="component" value="Unassembled WGS sequence"/>
</dbReference>
<dbReference type="OrthoDB" id="6399635at2"/>
<dbReference type="InterPro" id="IPR013766">
    <property type="entry name" value="Thioredoxin_domain"/>
</dbReference>
<keyword evidence="4" id="KW-0676">Redox-active center</keyword>
<sequence>MGSFAVVFPSLLFIPMLTALFPWLLAVAATPPAYVLQGQLTDVPAGTTIYLKHYQSGWHTIDSATVDATGRCEMRGLLDAPLLASLQLKGQKHMYQLPLHPGDELTFTMEPNPKRETFHFQARGTVGVEQWQQFQQDIYPQMFGVAQLPAKNRGLRELRALVRRTPDTFLAAHLTKNYLSRQASQQAFVDSMTTVLARRQPALAETQNLSTRTHTAALTEKGGEVAPDFTLPTAAGPSFALSSLRGKYVLVDFWASWCGPCRAENPRLRTLYQQYQAKGLEIVSVSVDADGGKWRKAVSQDQLPWTQVSDLKGWDSPAAQLYGVLAVPTTVLIAPDGRVLERNLRGEALEKRLRKLLP</sequence>
<evidence type="ECO:0000256" key="4">
    <source>
        <dbReference type="ARBA" id="ARBA00023284"/>
    </source>
</evidence>
<dbReference type="CDD" id="cd02966">
    <property type="entry name" value="TlpA_like_family"/>
    <property type="match status" value="1"/>
</dbReference>
<dbReference type="GO" id="GO:0017004">
    <property type="term" value="P:cytochrome complex assembly"/>
    <property type="evidence" value="ECO:0007669"/>
    <property type="project" value="UniProtKB-KW"/>
</dbReference>
<keyword evidence="7" id="KW-1185">Reference proteome</keyword>
<evidence type="ECO:0000256" key="3">
    <source>
        <dbReference type="ARBA" id="ARBA00023157"/>
    </source>
</evidence>
<dbReference type="AlphaFoldDB" id="A0A428KEB0"/>
<keyword evidence="2" id="KW-0201">Cytochrome c-type biogenesis</keyword>
<proteinExistence type="predicted"/>
<evidence type="ECO:0000313" key="6">
    <source>
        <dbReference type="EMBL" id="RSK44791.1"/>
    </source>
</evidence>
<dbReference type="InterPro" id="IPR017937">
    <property type="entry name" value="Thioredoxin_CS"/>
</dbReference>
<evidence type="ECO:0000256" key="2">
    <source>
        <dbReference type="ARBA" id="ARBA00022748"/>
    </source>
</evidence>
<dbReference type="PANTHER" id="PTHR42852">
    <property type="entry name" value="THIOL:DISULFIDE INTERCHANGE PROTEIN DSBE"/>
    <property type="match status" value="1"/>
</dbReference>
<evidence type="ECO:0000256" key="1">
    <source>
        <dbReference type="ARBA" id="ARBA00004196"/>
    </source>
</evidence>
<dbReference type="Gene3D" id="3.40.30.10">
    <property type="entry name" value="Glutaredoxin"/>
    <property type="match status" value="1"/>
</dbReference>
<dbReference type="InterPro" id="IPR050553">
    <property type="entry name" value="Thioredoxin_ResA/DsbE_sf"/>
</dbReference>
<dbReference type="EMBL" id="RWIU01000002">
    <property type="protein sequence ID" value="RSK44791.1"/>
    <property type="molecule type" value="Genomic_DNA"/>
</dbReference>
<protein>
    <submittedName>
        <fullName evidence="6">AhpC/TSA family protein</fullName>
    </submittedName>
</protein>
<dbReference type="InterPro" id="IPR025380">
    <property type="entry name" value="DUF4369"/>
</dbReference>
<organism evidence="6 7">
    <name type="scientific">Hymenobacter perfusus</name>
    <dbReference type="NCBI Taxonomy" id="1236770"/>
    <lineage>
        <taxon>Bacteria</taxon>
        <taxon>Pseudomonadati</taxon>
        <taxon>Bacteroidota</taxon>
        <taxon>Cytophagia</taxon>
        <taxon>Cytophagales</taxon>
        <taxon>Hymenobacteraceae</taxon>
        <taxon>Hymenobacter</taxon>
    </lineage>
</organism>
<evidence type="ECO:0000259" key="5">
    <source>
        <dbReference type="PROSITE" id="PS51352"/>
    </source>
</evidence>
<dbReference type="SUPFAM" id="SSF52833">
    <property type="entry name" value="Thioredoxin-like"/>
    <property type="match status" value="1"/>
</dbReference>
<dbReference type="GO" id="GO:0016491">
    <property type="term" value="F:oxidoreductase activity"/>
    <property type="evidence" value="ECO:0007669"/>
    <property type="project" value="InterPro"/>
</dbReference>
<comment type="caution">
    <text evidence="6">The sequence shown here is derived from an EMBL/GenBank/DDBJ whole genome shotgun (WGS) entry which is preliminary data.</text>
</comment>
<dbReference type="Pfam" id="PF00578">
    <property type="entry name" value="AhpC-TSA"/>
    <property type="match status" value="1"/>
</dbReference>
<keyword evidence="3" id="KW-1015">Disulfide bond</keyword>
<dbReference type="PROSITE" id="PS51352">
    <property type="entry name" value="THIOREDOXIN_2"/>
    <property type="match status" value="1"/>
</dbReference>
<evidence type="ECO:0000313" key="7">
    <source>
        <dbReference type="Proteomes" id="UP000270291"/>
    </source>
</evidence>
<feature type="domain" description="Thioredoxin" evidence="5">
    <location>
        <begin position="220"/>
        <end position="358"/>
    </location>
</feature>
<dbReference type="InterPro" id="IPR000866">
    <property type="entry name" value="AhpC/TSA"/>
</dbReference>
<dbReference type="GO" id="GO:0030313">
    <property type="term" value="C:cell envelope"/>
    <property type="evidence" value="ECO:0007669"/>
    <property type="project" value="UniProtKB-SubCell"/>
</dbReference>
<accession>A0A428KEB0</accession>
<dbReference type="PROSITE" id="PS00194">
    <property type="entry name" value="THIOREDOXIN_1"/>
    <property type="match status" value="1"/>
</dbReference>
<dbReference type="PANTHER" id="PTHR42852:SF6">
    <property type="entry name" value="THIOL:DISULFIDE INTERCHANGE PROTEIN DSBE"/>
    <property type="match status" value="1"/>
</dbReference>
<comment type="subcellular location">
    <subcellularLocation>
        <location evidence="1">Cell envelope</location>
    </subcellularLocation>
</comment>